<evidence type="ECO:0000259" key="2">
    <source>
        <dbReference type="Pfam" id="PF03886"/>
    </source>
</evidence>
<dbReference type="SUPFAM" id="SSF159594">
    <property type="entry name" value="XCC0632-like"/>
    <property type="match status" value="1"/>
</dbReference>
<sequence length="208" mass="23327">MIEFVCRCRRHWPAILVALALLLPGCTRSRPAAYYQLTAITAEQGLVPSATTATLGIGLGPVRLPEMLDRPQLVIRTGANRMEIVDDRRWIEPPAVTISRVLRENLAVLLATERIVAYPWTRNDAFDYQVVVEILRFEGQGLGAAELEAIWSVRNRQGEPLVSERRARFKVPAANPDYDGLVRALSDTLSLLCREISREIKNLPASRQ</sequence>
<keyword evidence="1" id="KW-0732">Signal</keyword>
<dbReference type="EMBL" id="JACHEO010000002">
    <property type="protein sequence ID" value="MBB5346803.1"/>
    <property type="molecule type" value="Genomic_DNA"/>
</dbReference>
<evidence type="ECO:0000313" key="4">
    <source>
        <dbReference type="Proteomes" id="UP000539642"/>
    </source>
</evidence>
<dbReference type="AlphaFoldDB" id="A0A840UQC6"/>
<feature type="signal peptide" evidence="1">
    <location>
        <begin position="1"/>
        <end position="32"/>
    </location>
</feature>
<name>A0A840UQC6_9BACT</name>
<dbReference type="RefSeq" id="WP_183348018.1">
    <property type="nucleotide sequence ID" value="NZ_JACHEO010000002.1"/>
</dbReference>
<keyword evidence="4" id="KW-1185">Reference proteome</keyword>
<feature type="chain" id="PRO_5032774883" description="ABC-type transport auxiliary lipoprotein component domain-containing protein" evidence="1">
    <location>
        <begin position="33"/>
        <end position="208"/>
    </location>
</feature>
<proteinExistence type="predicted"/>
<evidence type="ECO:0000256" key="1">
    <source>
        <dbReference type="SAM" id="SignalP"/>
    </source>
</evidence>
<reference evidence="3 4" key="1">
    <citation type="submission" date="2020-08" db="EMBL/GenBank/DDBJ databases">
        <title>Genomic Encyclopedia of Type Strains, Phase IV (KMG-IV): sequencing the most valuable type-strain genomes for metagenomic binning, comparative biology and taxonomic classification.</title>
        <authorList>
            <person name="Goeker M."/>
        </authorList>
    </citation>
    <scope>NUCLEOTIDE SEQUENCE [LARGE SCALE GENOMIC DNA]</scope>
    <source>
        <strain evidence="3 4">DSM 28570</strain>
    </source>
</reference>
<accession>A0A840UQC6</accession>
<evidence type="ECO:0000313" key="3">
    <source>
        <dbReference type="EMBL" id="MBB5346803.1"/>
    </source>
</evidence>
<dbReference type="Pfam" id="PF03886">
    <property type="entry name" value="ABC_trans_aux"/>
    <property type="match status" value="1"/>
</dbReference>
<feature type="domain" description="ABC-type transport auxiliary lipoprotein component" evidence="2">
    <location>
        <begin position="35"/>
        <end position="196"/>
    </location>
</feature>
<dbReference type="InterPro" id="IPR005586">
    <property type="entry name" value="ABC_trans_aux"/>
</dbReference>
<comment type="caution">
    <text evidence="3">The sequence shown here is derived from an EMBL/GenBank/DDBJ whole genome shotgun (WGS) entry which is preliminary data.</text>
</comment>
<dbReference type="Gene3D" id="3.40.50.10610">
    <property type="entry name" value="ABC-type transport auxiliary lipoprotein component"/>
    <property type="match status" value="1"/>
</dbReference>
<organism evidence="3 4">
    <name type="scientific">Desulfoprunum benzoelyticum</name>
    <dbReference type="NCBI Taxonomy" id="1506996"/>
    <lineage>
        <taxon>Bacteria</taxon>
        <taxon>Pseudomonadati</taxon>
        <taxon>Thermodesulfobacteriota</taxon>
        <taxon>Desulfobulbia</taxon>
        <taxon>Desulfobulbales</taxon>
        <taxon>Desulfobulbaceae</taxon>
        <taxon>Desulfoprunum</taxon>
    </lineage>
</organism>
<protein>
    <recommendedName>
        <fullName evidence="2">ABC-type transport auxiliary lipoprotein component domain-containing protein</fullName>
    </recommendedName>
</protein>
<dbReference type="Proteomes" id="UP000539642">
    <property type="component" value="Unassembled WGS sequence"/>
</dbReference>
<gene>
    <name evidence="3" type="ORF">HNQ81_000513</name>
</gene>